<feature type="chain" id="PRO_5042210812" description="Mid2 domain-containing protein" evidence="3">
    <location>
        <begin position="25"/>
        <end position="619"/>
    </location>
</feature>
<dbReference type="AlphaFoldDB" id="A0AAD5YHM8"/>
<feature type="compositionally biased region" description="Acidic residues" evidence="1">
    <location>
        <begin position="128"/>
        <end position="137"/>
    </location>
</feature>
<gene>
    <name evidence="4" type="ORF">NLI96_g2262</name>
</gene>
<feature type="signal peptide" evidence="3">
    <location>
        <begin position="1"/>
        <end position="24"/>
    </location>
</feature>
<keyword evidence="2" id="KW-0472">Membrane</keyword>
<feature type="compositionally biased region" description="Basic residues" evidence="1">
    <location>
        <begin position="379"/>
        <end position="388"/>
    </location>
</feature>
<feature type="compositionally biased region" description="Low complexity" evidence="1">
    <location>
        <begin position="309"/>
        <end position="325"/>
    </location>
</feature>
<feature type="region of interest" description="Disordered" evidence="1">
    <location>
        <begin position="379"/>
        <end position="419"/>
    </location>
</feature>
<reference evidence="4" key="1">
    <citation type="submission" date="2022-07" db="EMBL/GenBank/DDBJ databases">
        <title>Genome Sequence of Physisporinus lineatus.</title>
        <authorList>
            <person name="Buettner E."/>
        </authorList>
    </citation>
    <scope>NUCLEOTIDE SEQUENCE</scope>
    <source>
        <strain evidence="4">VT162</strain>
    </source>
</reference>
<comment type="caution">
    <text evidence="4">The sequence shown here is derived from an EMBL/GenBank/DDBJ whole genome shotgun (WGS) entry which is preliminary data.</text>
</comment>
<dbReference type="Proteomes" id="UP001212997">
    <property type="component" value="Unassembled WGS sequence"/>
</dbReference>
<feature type="region of interest" description="Disordered" evidence="1">
    <location>
        <begin position="236"/>
        <end position="255"/>
    </location>
</feature>
<feature type="transmembrane region" description="Helical" evidence="2">
    <location>
        <begin position="345"/>
        <end position="371"/>
    </location>
</feature>
<evidence type="ECO:0008006" key="6">
    <source>
        <dbReference type="Google" id="ProtNLM"/>
    </source>
</evidence>
<evidence type="ECO:0000313" key="5">
    <source>
        <dbReference type="Proteomes" id="UP001212997"/>
    </source>
</evidence>
<evidence type="ECO:0000313" key="4">
    <source>
        <dbReference type="EMBL" id="KAJ3489248.1"/>
    </source>
</evidence>
<feature type="region of interest" description="Disordered" evidence="1">
    <location>
        <begin position="518"/>
        <end position="619"/>
    </location>
</feature>
<keyword evidence="5" id="KW-1185">Reference proteome</keyword>
<feature type="compositionally biased region" description="Polar residues" evidence="1">
    <location>
        <begin position="552"/>
        <end position="563"/>
    </location>
</feature>
<feature type="compositionally biased region" description="Low complexity" evidence="1">
    <location>
        <begin position="108"/>
        <end position="123"/>
    </location>
</feature>
<keyword evidence="2" id="KW-0812">Transmembrane</keyword>
<sequence>MQHLPPSLLLAALLTVELWSSPQSLHPSLQKHSQSWFGAYAKIVNVTVDDTSPEIVYTPANSWHTSTIPCSSCLSPSRSLAFQGSWHDGTHIIPTVDDDDIGNQEVQNLSPSNSVSLSPIPSVTSTNAEDDDGDDDDRGGGTGSHHRGKGKREPRRRVGGQSRRGRSSRADLEENPFFTPNLDDDDEGFIDQPVIALFNFTGSAVYVFALVPLFTAPANTTPTFVNLTYTLDGQPAGNFNHSGTQTPTSPDPSPDAYQQSVLVFEKSGLSEGPHALKMGVGPDSVFLLDFIVYSQDDRFSNGGNDTQNTVSTTGSVSPVSTASGSTGTGLPGSRESSSENRSHNIATFAGAVGGSVGLLALLSLSLAFSIYRRRVLSRRRDRRNRAARTRASNASIADSFHTDASEDGPPMQGPAPFVPRYFPGTVPAAPPAYSPSATTADATTALLSSPSPVSSPLPSTVWTSGALIIPADGDTSYADRPPPTPPPMDDGYFAPPPPFPIAVATPIPAILARFSNMPSTSTAPSSVPLIPPPPPPPFQLAPSPPLSRRASQRSTNSQTEQTNGVGGNPSVMPNVEMSSDRPPSSASQVPPLIPPPFEVLQAQREAQEHRAGGSTNILL</sequence>
<feature type="region of interest" description="Disordered" evidence="1">
    <location>
        <begin position="301"/>
        <end position="341"/>
    </location>
</feature>
<organism evidence="4 5">
    <name type="scientific">Meripilus lineatus</name>
    <dbReference type="NCBI Taxonomy" id="2056292"/>
    <lineage>
        <taxon>Eukaryota</taxon>
        <taxon>Fungi</taxon>
        <taxon>Dikarya</taxon>
        <taxon>Basidiomycota</taxon>
        <taxon>Agaricomycotina</taxon>
        <taxon>Agaricomycetes</taxon>
        <taxon>Polyporales</taxon>
        <taxon>Meripilaceae</taxon>
        <taxon>Meripilus</taxon>
    </lineage>
</organism>
<evidence type="ECO:0000256" key="3">
    <source>
        <dbReference type="SAM" id="SignalP"/>
    </source>
</evidence>
<name>A0AAD5YHM8_9APHY</name>
<evidence type="ECO:0000256" key="1">
    <source>
        <dbReference type="SAM" id="MobiDB-lite"/>
    </source>
</evidence>
<keyword evidence="2" id="KW-1133">Transmembrane helix</keyword>
<protein>
    <recommendedName>
        <fullName evidence="6">Mid2 domain-containing protein</fullName>
    </recommendedName>
</protein>
<keyword evidence="3" id="KW-0732">Signal</keyword>
<proteinExistence type="predicted"/>
<accession>A0AAD5YHM8</accession>
<feature type="region of interest" description="Disordered" evidence="1">
    <location>
        <begin position="94"/>
        <end position="184"/>
    </location>
</feature>
<dbReference type="EMBL" id="JANAWD010000049">
    <property type="protein sequence ID" value="KAJ3489248.1"/>
    <property type="molecule type" value="Genomic_DNA"/>
</dbReference>
<evidence type="ECO:0000256" key="2">
    <source>
        <dbReference type="SAM" id="Phobius"/>
    </source>
</evidence>
<feature type="compositionally biased region" description="Pro residues" evidence="1">
    <location>
        <begin position="529"/>
        <end position="545"/>
    </location>
</feature>
<feature type="compositionally biased region" description="Polar residues" evidence="1">
    <location>
        <begin position="236"/>
        <end position="245"/>
    </location>
</feature>
<feature type="compositionally biased region" description="Basic residues" evidence="1">
    <location>
        <begin position="144"/>
        <end position="167"/>
    </location>
</feature>